<keyword evidence="1" id="KW-0645">Protease</keyword>
<proteinExistence type="predicted"/>
<dbReference type="Proteomes" id="UP000094795">
    <property type="component" value="Unassembled WGS sequence"/>
</dbReference>
<name>A0A1C1YPV9_9HYPH</name>
<dbReference type="STRING" id="1480615.AWJ14_05770"/>
<dbReference type="Gene3D" id="3.90.230.10">
    <property type="entry name" value="Creatinase/methionine aminopeptidase superfamily"/>
    <property type="match status" value="1"/>
</dbReference>
<keyword evidence="1" id="KW-0378">Hydrolase</keyword>
<dbReference type="RefSeq" id="WP_066184232.1">
    <property type="nucleotide sequence ID" value="NZ_LQZT01000050.1"/>
</dbReference>
<evidence type="ECO:0000313" key="2">
    <source>
        <dbReference type="Proteomes" id="UP000094795"/>
    </source>
</evidence>
<keyword evidence="2" id="KW-1185">Reference proteome</keyword>
<protein>
    <submittedName>
        <fullName evidence="1">Xaa-Pro aminopeptidase</fullName>
    </submittedName>
</protein>
<keyword evidence="1" id="KW-0031">Aminopeptidase</keyword>
<sequence>MTVVLKNVSIPDFGVPGARPAIPAATYEARAAALVERAGADWVVVYADREHLANIAFLTGFEPRFEEALLLLGRGGERIIVTGNESIDYTPVTRLPNTRAVLAQSFSLMGQDRSRAADLVTVLRDCGLTDGQSVALAGWKYLSEAEWQGAAPTFFVPAFVVDSLRAVIGASAAIRDVTAILMNPVDGLRAIVDADEIAQLEWGSARASAAVWKIVEGARPGMSELECASLMGYAGEPLTCHVMMSGAAAPRGVIGLSSPSARPVEKGDGVTTAVGYWGGLSCRAGLMDDHDEAFLSMAKTYFNALRAWYQAVDIGVAGKDVVAAVEAALAPSGLRPALNPGHLISHDEWMNTPIRPGSDEVIRSGMAFQVDIIPAPMGPGQALNCEDGVVIADAALRAEIAKAHPQVHARMQARRDFVRDVLGVPLKDCILPLSSTPLCYAPFWTKPGQLLAAG</sequence>
<reference evidence="1 2" key="1">
    <citation type="submission" date="2015-12" db="EMBL/GenBank/DDBJ databases">
        <authorList>
            <person name="Shamseldin A."/>
            <person name="Moawad H."/>
            <person name="Abd El-Rahim W.M."/>
            <person name="Sadowsky M.J."/>
        </authorList>
    </citation>
    <scope>NUCLEOTIDE SEQUENCE [LARGE SCALE GENOMIC DNA]</scope>
    <source>
        <strain evidence="1 2">JC234</strain>
    </source>
</reference>
<dbReference type="EMBL" id="LQZT01000050">
    <property type="protein sequence ID" value="OCW55504.1"/>
    <property type="molecule type" value="Genomic_DNA"/>
</dbReference>
<gene>
    <name evidence="1" type="ORF">AWJ14_05770</name>
</gene>
<evidence type="ECO:0000313" key="1">
    <source>
        <dbReference type="EMBL" id="OCW55504.1"/>
    </source>
</evidence>
<dbReference type="InterPro" id="IPR036005">
    <property type="entry name" value="Creatinase/aminopeptidase-like"/>
</dbReference>
<dbReference type="OrthoDB" id="9778159at2"/>
<dbReference type="AlphaFoldDB" id="A0A1C1YPV9"/>
<dbReference type="GO" id="GO:0004177">
    <property type="term" value="F:aminopeptidase activity"/>
    <property type="evidence" value="ECO:0007669"/>
    <property type="project" value="UniProtKB-KW"/>
</dbReference>
<organism evidence="1 2">
    <name type="scientific">Hoeflea olei</name>
    <dbReference type="NCBI Taxonomy" id="1480615"/>
    <lineage>
        <taxon>Bacteria</taxon>
        <taxon>Pseudomonadati</taxon>
        <taxon>Pseudomonadota</taxon>
        <taxon>Alphaproteobacteria</taxon>
        <taxon>Hyphomicrobiales</taxon>
        <taxon>Rhizobiaceae</taxon>
        <taxon>Hoeflea</taxon>
    </lineage>
</organism>
<accession>A0A1C1YPV9</accession>
<comment type="caution">
    <text evidence="1">The sequence shown here is derived from an EMBL/GenBank/DDBJ whole genome shotgun (WGS) entry which is preliminary data.</text>
</comment>
<dbReference type="SUPFAM" id="SSF55920">
    <property type="entry name" value="Creatinase/aminopeptidase"/>
    <property type="match status" value="1"/>
</dbReference>